<keyword evidence="1" id="KW-0732">Signal</keyword>
<proteinExistence type="predicted"/>
<feature type="signal peptide" evidence="1">
    <location>
        <begin position="1"/>
        <end position="25"/>
    </location>
</feature>
<keyword evidence="3" id="KW-1185">Reference proteome</keyword>
<dbReference type="Proteomes" id="UP000094487">
    <property type="component" value="Unassembled WGS sequence"/>
</dbReference>
<accession>A0A1E3LSC8</accession>
<organism evidence="2 3">
    <name type="scientific">Sphingomonas turrisvirgatae</name>
    <dbReference type="NCBI Taxonomy" id="1888892"/>
    <lineage>
        <taxon>Bacteria</taxon>
        <taxon>Pseudomonadati</taxon>
        <taxon>Pseudomonadota</taxon>
        <taxon>Alphaproteobacteria</taxon>
        <taxon>Sphingomonadales</taxon>
        <taxon>Sphingomonadaceae</taxon>
        <taxon>Sphingomonas</taxon>
    </lineage>
</organism>
<gene>
    <name evidence="2" type="ORF">BFL28_05000</name>
</gene>
<dbReference type="EMBL" id="MDDS01000057">
    <property type="protein sequence ID" value="ODP36666.1"/>
    <property type="molecule type" value="Genomic_DNA"/>
</dbReference>
<dbReference type="PROSITE" id="PS51257">
    <property type="entry name" value="PROKAR_LIPOPROTEIN"/>
    <property type="match status" value="1"/>
</dbReference>
<name>A0A1E3LSC8_9SPHN</name>
<sequence>MRAAPLLLAAIALAGCGGTATGNTAGVDNAAVENATAPAAETKGWAELFAMPANDALAIFEKLSFRPGAYEEMGGMMMSHGAPISLADTATGKKNVLTFNASGDARQLSGVSFDVVIEDEAQGEASRKRAIDSLSTALRVAGLDGEAVVKAALAKDATPTTGKVAGANYAVLRKDARTTINFTKQTN</sequence>
<dbReference type="AlphaFoldDB" id="A0A1E3LSC8"/>
<evidence type="ECO:0000313" key="3">
    <source>
        <dbReference type="Proteomes" id="UP000094487"/>
    </source>
</evidence>
<protein>
    <submittedName>
        <fullName evidence="2">Uncharacterized protein</fullName>
    </submittedName>
</protein>
<dbReference type="RefSeq" id="WP_069321600.1">
    <property type="nucleotide sequence ID" value="NZ_MDDS01000057.1"/>
</dbReference>
<evidence type="ECO:0000256" key="1">
    <source>
        <dbReference type="SAM" id="SignalP"/>
    </source>
</evidence>
<comment type="caution">
    <text evidence="2">The sequence shown here is derived from an EMBL/GenBank/DDBJ whole genome shotgun (WGS) entry which is preliminary data.</text>
</comment>
<evidence type="ECO:0000313" key="2">
    <source>
        <dbReference type="EMBL" id="ODP36666.1"/>
    </source>
</evidence>
<dbReference type="STRING" id="1888892.BFL28_05000"/>
<reference evidence="2 3" key="1">
    <citation type="submission" date="2016-08" db="EMBL/GenBank/DDBJ databases">
        <title>Draft genome of the agarase producing Sphingomonas sp. MCT13.</title>
        <authorList>
            <person name="D'Andrea M.M."/>
            <person name="Rossolini G.M."/>
            <person name="Thaller M.C."/>
        </authorList>
    </citation>
    <scope>NUCLEOTIDE SEQUENCE [LARGE SCALE GENOMIC DNA]</scope>
    <source>
        <strain evidence="2 3">MCT13</strain>
    </source>
</reference>
<feature type="chain" id="PRO_5009131971" evidence="1">
    <location>
        <begin position="26"/>
        <end position="187"/>
    </location>
</feature>